<feature type="transmembrane region" description="Helical" evidence="5">
    <location>
        <begin position="248"/>
        <end position="271"/>
    </location>
</feature>
<dbReference type="PANTHER" id="PTHR37422:SF13">
    <property type="entry name" value="LIPOPOLYSACCHARIDE BIOSYNTHESIS PROTEIN PA4999-RELATED"/>
    <property type="match status" value="1"/>
</dbReference>
<dbReference type="Pfam" id="PF04932">
    <property type="entry name" value="Wzy_C"/>
    <property type="match status" value="1"/>
</dbReference>
<protein>
    <recommendedName>
        <fullName evidence="6">O-antigen ligase-related domain-containing protein</fullName>
    </recommendedName>
</protein>
<dbReference type="AlphaFoldDB" id="A0A2M8KIR4"/>
<proteinExistence type="predicted"/>
<feature type="transmembrane region" description="Helical" evidence="5">
    <location>
        <begin position="292"/>
        <end position="311"/>
    </location>
</feature>
<evidence type="ECO:0000256" key="2">
    <source>
        <dbReference type="ARBA" id="ARBA00022692"/>
    </source>
</evidence>
<feature type="transmembrane region" description="Helical" evidence="5">
    <location>
        <begin position="47"/>
        <end position="66"/>
    </location>
</feature>
<reference evidence="8" key="1">
    <citation type="submission" date="2017-09" db="EMBL/GenBank/DDBJ databases">
        <title>Depth-based differentiation of microbial function through sediment-hosted aquifers and enrichment of novel symbionts in the deep terrestrial subsurface.</title>
        <authorList>
            <person name="Probst A.J."/>
            <person name="Ladd B."/>
            <person name="Jarett J.K."/>
            <person name="Geller-Mcgrath D.E."/>
            <person name="Sieber C.M.K."/>
            <person name="Emerson J.B."/>
            <person name="Anantharaman K."/>
            <person name="Thomas B.C."/>
            <person name="Malmstrom R."/>
            <person name="Stieglmeier M."/>
            <person name="Klingl A."/>
            <person name="Woyke T."/>
            <person name="Ryan C.M."/>
            <person name="Banfield J.F."/>
        </authorList>
    </citation>
    <scope>NUCLEOTIDE SEQUENCE [LARGE SCALE GENOMIC DNA]</scope>
</reference>
<evidence type="ECO:0000256" key="5">
    <source>
        <dbReference type="SAM" id="Phobius"/>
    </source>
</evidence>
<keyword evidence="3 5" id="KW-1133">Transmembrane helix</keyword>
<comment type="subcellular location">
    <subcellularLocation>
        <location evidence="1">Membrane</location>
        <topology evidence="1">Multi-pass membrane protein</topology>
    </subcellularLocation>
</comment>
<evidence type="ECO:0000259" key="6">
    <source>
        <dbReference type="Pfam" id="PF04932"/>
    </source>
</evidence>
<gene>
    <name evidence="7" type="ORF">COU85_01705</name>
</gene>
<dbReference type="InterPro" id="IPR007016">
    <property type="entry name" value="O-antigen_ligase-rel_domated"/>
</dbReference>
<comment type="caution">
    <text evidence="7">The sequence shown here is derived from an EMBL/GenBank/DDBJ whole genome shotgun (WGS) entry which is preliminary data.</text>
</comment>
<feature type="domain" description="O-antigen ligase-related" evidence="6">
    <location>
        <begin position="210"/>
        <end position="348"/>
    </location>
</feature>
<dbReference type="GO" id="GO:0016020">
    <property type="term" value="C:membrane"/>
    <property type="evidence" value="ECO:0007669"/>
    <property type="project" value="UniProtKB-SubCell"/>
</dbReference>
<evidence type="ECO:0000256" key="3">
    <source>
        <dbReference type="ARBA" id="ARBA00022989"/>
    </source>
</evidence>
<dbReference type="PANTHER" id="PTHR37422">
    <property type="entry name" value="TEICHURONIC ACID BIOSYNTHESIS PROTEIN TUAE"/>
    <property type="match status" value="1"/>
</dbReference>
<dbReference type="Proteomes" id="UP000231086">
    <property type="component" value="Unassembled WGS sequence"/>
</dbReference>
<feature type="transmembrane region" description="Helical" evidence="5">
    <location>
        <begin position="331"/>
        <end position="353"/>
    </location>
</feature>
<evidence type="ECO:0000256" key="1">
    <source>
        <dbReference type="ARBA" id="ARBA00004141"/>
    </source>
</evidence>
<dbReference type="EMBL" id="PFEA01000031">
    <property type="protein sequence ID" value="PJE59804.1"/>
    <property type="molecule type" value="Genomic_DNA"/>
</dbReference>
<feature type="transmembrane region" description="Helical" evidence="5">
    <location>
        <begin position="7"/>
        <end position="27"/>
    </location>
</feature>
<evidence type="ECO:0000313" key="8">
    <source>
        <dbReference type="Proteomes" id="UP000231086"/>
    </source>
</evidence>
<organism evidence="7 8">
    <name type="scientific">Candidatus Portnoybacteria bacterium CG10_big_fil_rev_8_21_14_0_10_44_7</name>
    <dbReference type="NCBI Taxonomy" id="1974816"/>
    <lineage>
        <taxon>Bacteria</taxon>
        <taxon>Candidatus Portnoyibacteriota</taxon>
    </lineage>
</organism>
<feature type="transmembrane region" description="Helical" evidence="5">
    <location>
        <begin position="110"/>
        <end position="130"/>
    </location>
</feature>
<keyword evidence="4 5" id="KW-0472">Membrane</keyword>
<feature type="transmembrane region" description="Helical" evidence="5">
    <location>
        <begin position="207"/>
        <end position="228"/>
    </location>
</feature>
<sequence>MFYQLTTPFELGLLAFGLAAFAGLSFWRPKWALVSVLFLLPVYLLKFKIGLISLTALDGLLFLAGAGWWQKNIKIGRIKFLTKKNYWFLYGFLLAAFLACLSAADFWRALGLFKSVIFLPLFLGLALVPAKKLNKSHLLYPVFLSGLLVAAVAMVYLLSGRVSYDGRLAAFWQSPNQLAIFLGLAFLAGAALIFKPKPCNKKTKIQLALGCFGLLAVVALTFSLGVWVALSGAILGSWLFLLAKKRRLFLGLFFGFYLLFWGQLLFGGSFGTKVFGPSFVARLAIWRAAGKIISQHWLAGIGLGNFQAYYLAAQRFFPPYPQWAVPHAHNFWLDGMVFFGFLGFILLLGFLVWQLWLKSKKQPPFLFFWLYLFFFLVLGLVDEPVWRNDLAVIFWLAWLIF</sequence>
<feature type="transmembrane region" description="Helical" evidence="5">
    <location>
        <begin position="178"/>
        <end position="195"/>
    </location>
</feature>
<feature type="transmembrane region" description="Helical" evidence="5">
    <location>
        <begin position="137"/>
        <end position="158"/>
    </location>
</feature>
<dbReference type="InterPro" id="IPR051533">
    <property type="entry name" value="WaaL-like"/>
</dbReference>
<keyword evidence="2 5" id="KW-0812">Transmembrane</keyword>
<evidence type="ECO:0000256" key="4">
    <source>
        <dbReference type="ARBA" id="ARBA00023136"/>
    </source>
</evidence>
<feature type="transmembrane region" description="Helical" evidence="5">
    <location>
        <begin position="365"/>
        <end position="381"/>
    </location>
</feature>
<feature type="transmembrane region" description="Helical" evidence="5">
    <location>
        <begin position="87"/>
        <end position="104"/>
    </location>
</feature>
<name>A0A2M8KIR4_9BACT</name>
<accession>A0A2M8KIR4</accession>
<evidence type="ECO:0000313" key="7">
    <source>
        <dbReference type="EMBL" id="PJE59804.1"/>
    </source>
</evidence>